<dbReference type="EMBL" id="LWAE01000001">
    <property type="protein sequence ID" value="KZL94191.1"/>
    <property type="molecule type" value="Genomic_DNA"/>
</dbReference>
<dbReference type="InterPro" id="IPR054170">
    <property type="entry name" value="RlmL_1st"/>
</dbReference>
<dbReference type="SMART" id="SM00981">
    <property type="entry name" value="THUMP"/>
    <property type="match status" value="1"/>
</dbReference>
<keyword evidence="5" id="KW-1185">Reference proteome</keyword>
<dbReference type="OrthoDB" id="9809404at2"/>
<dbReference type="PANTHER" id="PTHR47313:SF1">
    <property type="entry name" value="RIBOSOMAL RNA LARGE SUBUNIT METHYLTRANSFERASE K_L"/>
    <property type="match status" value="1"/>
</dbReference>
<dbReference type="SUPFAM" id="SSF53335">
    <property type="entry name" value="S-adenosyl-L-methionine-dependent methyltransferases"/>
    <property type="match status" value="1"/>
</dbReference>
<dbReference type="Pfam" id="PF01170">
    <property type="entry name" value="UPF0020"/>
    <property type="match status" value="1"/>
</dbReference>
<dbReference type="Gene3D" id="3.30.2130.30">
    <property type="match status" value="1"/>
</dbReference>
<reference evidence="4 5" key="1">
    <citation type="submission" date="2016-04" db="EMBL/GenBank/DDBJ databases">
        <title>Genome sequence of Clostridium magnum DSM 2767.</title>
        <authorList>
            <person name="Poehlein A."/>
            <person name="Uhlig R."/>
            <person name="Fischer R."/>
            <person name="Bahl H."/>
            <person name="Daniel R."/>
        </authorList>
    </citation>
    <scope>NUCLEOTIDE SEQUENCE [LARGE SCALE GENOMIC DNA]</scope>
    <source>
        <strain evidence="4 5">DSM 2767</strain>
    </source>
</reference>
<name>A0A162UQS7_9CLOT</name>
<dbReference type="AlphaFoldDB" id="A0A162UQS7"/>
<dbReference type="Pfam" id="PF22020">
    <property type="entry name" value="RlmL_1st"/>
    <property type="match status" value="1"/>
</dbReference>
<dbReference type="InterPro" id="IPR002052">
    <property type="entry name" value="DNA_methylase_N6_adenine_CS"/>
</dbReference>
<keyword evidence="1 4" id="KW-0489">Methyltransferase</keyword>
<evidence type="ECO:0000259" key="3">
    <source>
        <dbReference type="SMART" id="SM00981"/>
    </source>
</evidence>
<dbReference type="GO" id="GO:0008990">
    <property type="term" value="F:rRNA (guanine-N2-)-methyltransferase activity"/>
    <property type="evidence" value="ECO:0007669"/>
    <property type="project" value="TreeGrafter"/>
</dbReference>
<dbReference type="PROSITE" id="PS00092">
    <property type="entry name" value="N6_MTASE"/>
    <property type="match status" value="1"/>
</dbReference>
<keyword evidence="2 4" id="KW-0808">Transferase</keyword>
<gene>
    <name evidence="4" type="primary">rlmL</name>
    <name evidence="4" type="ORF">CLMAG_12440</name>
</gene>
<dbReference type="RefSeq" id="WP_066619346.1">
    <property type="nucleotide sequence ID" value="NZ_FQXL01000009.1"/>
</dbReference>
<dbReference type="CDD" id="cd11715">
    <property type="entry name" value="THUMP_AdoMetMT"/>
    <property type="match status" value="1"/>
</dbReference>
<evidence type="ECO:0000313" key="5">
    <source>
        <dbReference type="Proteomes" id="UP000076603"/>
    </source>
</evidence>
<dbReference type="InterPro" id="IPR053943">
    <property type="entry name" value="RlmKL-like_Mtase_CS"/>
</dbReference>
<dbReference type="PANTHER" id="PTHR47313">
    <property type="entry name" value="RIBOSOMAL RNA LARGE SUBUNIT METHYLTRANSFERASE K/L"/>
    <property type="match status" value="1"/>
</dbReference>
<feature type="domain" description="THUMP" evidence="3">
    <location>
        <begin position="57"/>
        <end position="154"/>
    </location>
</feature>
<evidence type="ECO:0000256" key="2">
    <source>
        <dbReference type="ARBA" id="ARBA00022679"/>
    </source>
</evidence>
<protein>
    <submittedName>
        <fullName evidence="4">Ribosomal RNA large subunit methyltransferase K/L</fullName>
    </submittedName>
</protein>
<organism evidence="4 5">
    <name type="scientific">Clostridium magnum DSM 2767</name>
    <dbReference type="NCBI Taxonomy" id="1121326"/>
    <lineage>
        <taxon>Bacteria</taxon>
        <taxon>Bacillati</taxon>
        <taxon>Bacillota</taxon>
        <taxon>Clostridia</taxon>
        <taxon>Eubacteriales</taxon>
        <taxon>Clostridiaceae</taxon>
        <taxon>Clostridium</taxon>
    </lineage>
</organism>
<evidence type="ECO:0000313" key="4">
    <source>
        <dbReference type="EMBL" id="KZL94191.1"/>
    </source>
</evidence>
<dbReference type="Gene3D" id="3.40.50.150">
    <property type="entry name" value="Vaccinia Virus protein VP39"/>
    <property type="match status" value="1"/>
</dbReference>
<dbReference type="PROSITE" id="PS01261">
    <property type="entry name" value="UPF0020"/>
    <property type="match status" value="1"/>
</dbReference>
<evidence type="ECO:0000256" key="1">
    <source>
        <dbReference type="ARBA" id="ARBA00022603"/>
    </source>
</evidence>
<dbReference type="GO" id="GO:0070043">
    <property type="term" value="F:rRNA (guanine-N7-)-methyltransferase activity"/>
    <property type="evidence" value="ECO:0007669"/>
    <property type="project" value="TreeGrafter"/>
</dbReference>
<accession>A0A162UQS7</accession>
<dbReference type="InterPro" id="IPR000241">
    <property type="entry name" value="RlmKL-like_Mtase"/>
</dbReference>
<dbReference type="PATRIC" id="fig|1121326.3.peg.1211"/>
<sequence>MNYTLIATSTFGLESVVASELKELGYDDLKIENGKVTFQGDERDIVTCNMWLRTADRILIRMAEFKAITFEELFQGTLAVDWGSIMPINAFMHVTGKSVKSTLFSVPDCQSIVKKAIIEGMKRKYNTDWFSEDGPEYKVEIGLLKDIATLTLDTSGTGLHKRGYRENAGGAPIKETLAAALVLLSKWETSRMLADPMCGSGTIAIEAALIGKNIAPGINRSFISEKWGIIPDNIWEESRRYARNAINDKQFNILASDIDGRVFRTARENAKKAGVEEYITFQKMPMQDFSTKKRYGFIITNPPYGERLGEAKEVEKLYKDMGQTFEKLKDWSYFVITAHPDFQKLFGKDATKNRKLYNGKLKCYYYQYLGPKPEKKFYEKEEQHSS</sequence>
<dbReference type="GO" id="GO:0003723">
    <property type="term" value="F:RNA binding"/>
    <property type="evidence" value="ECO:0007669"/>
    <property type="project" value="InterPro"/>
</dbReference>
<proteinExistence type="predicted"/>
<comment type="caution">
    <text evidence="4">The sequence shown here is derived from an EMBL/GenBank/DDBJ whole genome shotgun (WGS) entry which is preliminary data.</text>
</comment>
<dbReference type="InterPro" id="IPR004114">
    <property type="entry name" value="THUMP_dom"/>
</dbReference>
<dbReference type="Proteomes" id="UP000076603">
    <property type="component" value="Unassembled WGS sequence"/>
</dbReference>
<dbReference type="Pfam" id="PF02926">
    <property type="entry name" value="THUMP"/>
    <property type="match status" value="1"/>
</dbReference>
<dbReference type="InterPro" id="IPR029063">
    <property type="entry name" value="SAM-dependent_MTases_sf"/>
</dbReference>
<dbReference type="STRING" id="1121326.CLMAG_12440"/>